<protein>
    <submittedName>
        <fullName evidence="1">Uncharacterized protein</fullName>
    </submittedName>
</protein>
<organism evidence="1 2">
    <name type="scientific">Pyropia yezoensis</name>
    <name type="common">Susabi-nori</name>
    <name type="synonym">Porphyra yezoensis</name>
    <dbReference type="NCBI Taxonomy" id="2788"/>
    <lineage>
        <taxon>Eukaryota</taxon>
        <taxon>Rhodophyta</taxon>
        <taxon>Bangiophyceae</taxon>
        <taxon>Bangiales</taxon>
        <taxon>Bangiaceae</taxon>
        <taxon>Pyropia</taxon>
    </lineage>
</organism>
<reference evidence="1" key="1">
    <citation type="submission" date="2019-11" db="EMBL/GenBank/DDBJ databases">
        <title>Nori genome reveals adaptations in red seaweeds to the harsh intertidal environment.</title>
        <authorList>
            <person name="Wang D."/>
            <person name="Mao Y."/>
        </authorList>
    </citation>
    <scope>NUCLEOTIDE SEQUENCE</scope>
    <source>
        <tissue evidence="1">Gametophyte</tissue>
    </source>
</reference>
<gene>
    <name evidence="1" type="ORF">I4F81_009453</name>
</gene>
<accession>A0ACC3C9F6</accession>
<evidence type="ECO:0000313" key="1">
    <source>
        <dbReference type="EMBL" id="KAK1866941.1"/>
    </source>
</evidence>
<evidence type="ECO:0000313" key="2">
    <source>
        <dbReference type="Proteomes" id="UP000798662"/>
    </source>
</evidence>
<dbReference type="Proteomes" id="UP000798662">
    <property type="component" value="Chromosome 2"/>
</dbReference>
<proteinExistence type="predicted"/>
<keyword evidence="2" id="KW-1185">Reference proteome</keyword>
<comment type="caution">
    <text evidence="1">The sequence shown here is derived from an EMBL/GenBank/DDBJ whole genome shotgun (WGS) entry which is preliminary data.</text>
</comment>
<dbReference type="EMBL" id="CM020619">
    <property type="protein sequence ID" value="KAK1866941.1"/>
    <property type="molecule type" value="Genomic_DNA"/>
</dbReference>
<name>A0ACC3C9F6_PYRYE</name>
<sequence length="205" mass="22281">MCGSEDHSARGPEPTMKMCLSHLVATALAVLVVATVAPNAIDARAAKLLIFDGALRSKIKVRWATSILYGGRTLSTTRDETKVADDGDHEFRIPQVNSCGAIRASTQLGWVEIERTVGSCKRPSMDINSALTAPEGRVYCADTFYRIKSFWRTTCKQAGTLRAVLLDDSGSYMMLTRPGDFRLCGFVTNDERTAAEGAGAKKLSR</sequence>